<dbReference type="InterPro" id="IPR047249">
    <property type="entry name" value="BRCT_p53bp1-like_rpt1"/>
</dbReference>
<feature type="compositionally biased region" description="Polar residues" evidence="4">
    <location>
        <begin position="649"/>
        <end position="667"/>
    </location>
</feature>
<feature type="compositionally biased region" description="Polar residues" evidence="4">
    <location>
        <begin position="472"/>
        <end position="508"/>
    </location>
</feature>
<dbReference type="EMBL" id="JAAAID010000886">
    <property type="protein sequence ID" value="KAG0013146.1"/>
    <property type="molecule type" value="Genomic_DNA"/>
</dbReference>
<dbReference type="InterPro" id="IPR047252">
    <property type="entry name" value="TP53BP1-like"/>
</dbReference>
<dbReference type="Gene3D" id="3.40.50.10190">
    <property type="entry name" value="BRCT domain"/>
    <property type="match status" value="2"/>
</dbReference>
<dbReference type="InterPro" id="IPR036420">
    <property type="entry name" value="BRCT_dom_sf"/>
</dbReference>
<evidence type="ECO:0000256" key="3">
    <source>
        <dbReference type="ARBA" id="ARBA00023242"/>
    </source>
</evidence>
<reference evidence="6" key="1">
    <citation type="journal article" date="2020" name="Fungal Divers.">
        <title>Resolving the Mortierellaceae phylogeny through synthesis of multi-gene phylogenetics and phylogenomics.</title>
        <authorList>
            <person name="Vandepol N."/>
            <person name="Liber J."/>
            <person name="Desiro A."/>
            <person name="Na H."/>
            <person name="Kennedy M."/>
            <person name="Barry K."/>
            <person name="Grigoriev I.V."/>
            <person name="Miller A.N."/>
            <person name="O'Donnell K."/>
            <person name="Stajich J.E."/>
            <person name="Bonito G."/>
        </authorList>
    </citation>
    <scope>NUCLEOTIDE SEQUENCE</scope>
    <source>
        <strain evidence="6">NRRL 2769</strain>
    </source>
</reference>
<feature type="domain" description="BRCT" evidence="5">
    <location>
        <begin position="1012"/>
        <end position="1103"/>
    </location>
</feature>
<dbReference type="CDD" id="cd17724">
    <property type="entry name" value="BRCT_p53bp1_rpt2"/>
    <property type="match status" value="1"/>
</dbReference>
<feature type="region of interest" description="Disordered" evidence="4">
    <location>
        <begin position="580"/>
        <end position="612"/>
    </location>
</feature>
<dbReference type="Pfam" id="PF18428">
    <property type="entry name" value="BRCT_3"/>
    <property type="match status" value="1"/>
</dbReference>
<dbReference type="CDD" id="cd17745">
    <property type="entry name" value="BRCT_p53bp1_rpt1"/>
    <property type="match status" value="1"/>
</dbReference>
<organism evidence="6 7">
    <name type="scientific">Entomortierella chlamydospora</name>
    <dbReference type="NCBI Taxonomy" id="101097"/>
    <lineage>
        <taxon>Eukaryota</taxon>
        <taxon>Fungi</taxon>
        <taxon>Fungi incertae sedis</taxon>
        <taxon>Mucoromycota</taxon>
        <taxon>Mortierellomycotina</taxon>
        <taxon>Mortierellomycetes</taxon>
        <taxon>Mortierellales</taxon>
        <taxon>Mortierellaceae</taxon>
        <taxon>Entomortierella</taxon>
    </lineage>
</organism>
<dbReference type="GO" id="GO:0042393">
    <property type="term" value="F:histone binding"/>
    <property type="evidence" value="ECO:0007669"/>
    <property type="project" value="TreeGrafter"/>
</dbReference>
<evidence type="ECO:0000313" key="6">
    <source>
        <dbReference type="EMBL" id="KAG0013146.1"/>
    </source>
</evidence>
<dbReference type="PANTHER" id="PTHR15321">
    <property type="entry name" value="TUMOR SUPPRESSOR P53-BINDING PROTEIN 1"/>
    <property type="match status" value="1"/>
</dbReference>
<feature type="region of interest" description="Disordered" evidence="4">
    <location>
        <begin position="347"/>
        <end position="394"/>
    </location>
</feature>
<feature type="region of interest" description="Disordered" evidence="4">
    <location>
        <begin position="419"/>
        <end position="533"/>
    </location>
</feature>
<evidence type="ECO:0000256" key="2">
    <source>
        <dbReference type="ARBA" id="ARBA00022763"/>
    </source>
</evidence>
<dbReference type="PROSITE" id="PS50172">
    <property type="entry name" value="BRCT"/>
    <property type="match status" value="2"/>
</dbReference>
<dbReference type="GO" id="GO:0005634">
    <property type="term" value="C:nucleus"/>
    <property type="evidence" value="ECO:0007669"/>
    <property type="project" value="UniProtKB-SubCell"/>
</dbReference>
<gene>
    <name evidence="6" type="ORF">BGZ80_011261</name>
</gene>
<dbReference type="GO" id="GO:0000077">
    <property type="term" value="P:DNA damage checkpoint signaling"/>
    <property type="evidence" value="ECO:0007669"/>
    <property type="project" value="TreeGrafter"/>
</dbReference>
<feature type="compositionally biased region" description="Polar residues" evidence="4">
    <location>
        <begin position="840"/>
        <end position="851"/>
    </location>
</feature>
<feature type="compositionally biased region" description="Low complexity" evidence="4">
    <location>
        <begin position="224"/>
        <end position="242"/>
    </location>
</feature>
<evidence type="ECO:0000313" key="7">
    <source>
        <dbReference type="Proteomes" id="UP000703661"/>
    </source>
</evidence>
<dbReference type="InterPro" id="IPR047250">
    <property type="entry name" value="BRCT_p53bp1-like_rpt2"/>
</dbReference>
<feature type="compositionally biased region" description="Low complexity" evidence="4">
    <location>
        <begin position="675"/>
        <end position="685"/>
    </location>
</feature>
<dbReference type="Gene3D" id="2.30.30.140">
    <property type="match status" value="1"/>
</dbReference>
<keyword evidence="7" id="KW-1185">Reference proteome</keyword>
<feature type="domain" description="BRCT" evidence="5">
    <location>
        <begin position="894"/>
        <end position="994"/>
    </location>
</feature>
<evidence type="ECO:0000256" key="1">
    <source>
        <dbReference type="ARBA" id="ARBA00004123"/>
    </source>
</evidence>
<dbReference type="PANTHER" id="PTHR15321:SF3">
    <property type="entry name" value="TP53-BINDING PROTEIN 1"/>
    <property type="match status" value="1"/>
</dbReference>
<proteinExistence type="predicted"/>
<dbReference type="Proteomes" id="UP000703661">
    <property type="component" value="Unassembled WGS sequence"/>
</dbReference>
<feature type="region of interest" description="Disordered" evidence="4">
    <location>
        <begin position="1"/>
        <end position="279"/>
    </location>
</feature>
<dbReference type="AlphaFoldDB" id="A0A9P6MUF3"/>
<feature type="compositionally biased region" description="Basic and acidic residues" evidence="4">
    <location>
        <begin position="439"/>
        <end position="467"/>
    </location>
</feature>
<sequence length="1114" mass="120994">MTSPPPRKSTSRSPPILPPEFLTPAVPGDSPRAERAEQTSTSDIGVLRLSGQISQNEDRLPKPPSQLRKQGSGSESSGSGSGPQSVSLTEIPFLDDSPVGYSVGHSYTQDSSSSTSPKGGQFTLFRRESQSMEAHSDIGIVLSMPDSGPETSYSHQSSSHSENASFSSHNLSSESSGSKGANSSFSSSLNSRSSGSQASNMSFINADTSTPRSTPIPIVASLGSTPSDSEQTSSSSQASPVSKLTTTATSSRRRQIALDIQGRGAGPSQPKSFPTIPENDILETSDTQQTEPFGTDPSLEEVEAAISEVEESHLDTTQIYESELNQKDDDAGKVALPTGSILAEMGLSPSNVLYEKKNDPKGKNPITNTSVDSTGQNYEYLSSDDDDASRSAMSNKLDLHISQSQANIVHSLSLQSRKISSSSSISSRETSSVTAEITQKGHELRPEDLNKTTADDTGRDDTGRDDVPVNLATETASEDPTSTIRQSTPPPHNQASDAPSSPHQTKPQKSIRSSQDLPSSQSSASSHSSSDPILRRLRSAASQDATHDHVFSAVPKRRRPNAAEITPLHVVSSIGEEGEFWEGSDKNAPAPQEHYVRSRSGSQDISSYPEDFPSEQDLEEIFSFGAEEAKVVSQQEEDEPASPPESPGRGTSSQHSSLLQRPRTSQPRELRRKSASQASPSTTPTRRNLRRLHSATEALRSYKVNESVWARWRTSYYAGKVTTKDSDRYGIHFLDEDFAYCDGAHMRPLKLRLGAEVLASKTETMDHSATVEGIHMATEIEQSRVDVRFEDETEANLSLRQISLTEDMMSKLDKDMDWDEDTRPTLEVVPSVPEPPAPTISRQTSSISAPSGTPRKSKNKPMLIERSLSVPLTPSRRSRGDKLSNVGPSSPSRRGKDLFKDHTFVLSLTAPGGSKELDQEISSKIKAGGGIILEDFSSALERRPSPNLFLISHTTVRTPKFLEALAMNITRLSYRWIEHCVANRQLMPYSSYMLPTGLSLELETIVSSTPLNDRGIFDGLNIGLCGTPQFRTLWERTIKGTGATIVPVNPKTGPKSCNYIVFSGPKAHRHYCDVNVAVPSLTTEWIVQCLINQRVMAINGHPSYTNFPEKPAPK</sequence>
<feature type="compositionally biased region" description="Low complexity" evidence="4">
    <location>
        <begin position="419"/>
        <end position="432"/>
    </location>
</feature>
<accession>A0A9P6MUF3</accession>
<feature type="region of interest" description="Disordered" evidence="4">
    <location>
        <begin position="630"/>
        <end position="691"/>
    </location>
</feature>
<dbReference type="SUPFAM" id="SSF52113">
    <property type="entry name" value="BRCT domain"/>
    <property type="match status" value="2"/>
</dbReference>
<feature type="region of interest" description="Disordered" evidence="4">
    <location>
        <begin position="825"/>
        <end position="897"/>
    </location>
</feature>
<comment type="caution">
    <text evidence="6">The sequence shown here is derived from an EMBL/GenBank/DDBJ whole genome shotgun (WGS) entry which is preliminary data.</text>
</comment>
<feature type="compositionally biased region" description="Low complexity" evidence="4">
    <location>
        <begin position="510"/>
        <end position="532"/>
    </location>
</feature>
<protein>
    <recommendedName>
        <fullName evidence="5">BRCT domain-containing protein</fullName>
    </recommendedName>
</protein>
<keyword evidence="2" id="KW-0227">DNA damage</keyword>
<dbReference type="InterPro" id="IPR001357">
    <property type="entry name" value="BRCT_dom"/>
</dbReference>
<evidence type="ECO:0000259" key="5">
    <source>
        <dbReference type="PROSITE" id="PS50172"/>
    </source>
</evidence>
<feature type="compositionally biased region" description="Basic and acidic residues" evidence="4">
    <location>
        <begin position="125"/>
        <end position="136"/>
    </location>
</feature>
<keyword evidence="3" id="KW-0539">Nucleus</keyword>
<feature type="compositionally biased region" description="Polar residues" evidence="4">
    <location>
        <begin position="203"/>
        <end position="213"/>
    </location>
</feature>
<dbReference type="SMART" id="SM00292">
    <property type="entry name" value="BRCT"/>
    <property type="match status" value="2"/>
</dbReference>
<feature type="compositionally biased region" description="Low complexity" evidence="4">
    <location>
        <begin position="71"/>
        <end position="87"/>
    </location>
</feature>
<dbReference type="GO" id="GO:0045944">
    <property type="term" value="P:positive regulation of transcription by RNA polymerase II"/>
    <property type="evidence" value="ECO:0007669"/>
    <property type="project" value="TreeGrafter"/>
</dbReference>
<feature type="compositionally biased region" description="Low complexity" evidence="4">
    <location>
        <begin position="152"/>
        <end position="202"/>
    </location>
</feature>
<evidence type="ECO:0000256" key="4">
    <source>
        <dbReference type="SAM" id="MobiDB-lite"/>
    </source>
</evidence>
<feature type="compositionally biased region" description="Polar residues" evidence="4">
    <location>
        <begin position="365"/>
        <end position="380"/>
    </location>
</feature>
<comment type="subcellular location">
    <subcellularLocation>
        <location evidence="1">Nucleus</location>
    </subcellularLocation>
</comment>
<name>A0A9P6MUF3_9FUNG</name>